<dbReference type="PANTHER" id="PTHR37206">
    <property type="entry name" value="TRANSMEMBRANE PROTEIN"/>
    <property type="match status" value="1"/>
</dbReference>
<reference evidence="3 4" key="1">
    <citation type="submission" date="2024-01" db="EMBL/GenBank/DDBJ databases">
        <title>The genomes of 5 underutilized Papilionoideae crops provide insights into root nodulation and disease resistanc.</title>
        <authorList>
            <person name="Jiang F."/>
        </authorList>
    </citation>
    <scope>NUCLEOTIDE SEQUENCE [LARGE SCALE GENOMIC DNA]</scope>
    <source>
        <strain evidence="3">JINMINGXINNONG_FW02</strain>
        <tissue evidence="3">Leaves</tissue>
    </source>
</reference>
<sequence length="179" mass="20232">MGNVDPQLPPLPNPNDWSIHHNNHDLVFPPIHHENLQILSPHSDHHTPKSPPSSSPFHSRIRGWTSIALQMLRSKLSSFRNRGAIWSIGVPAAALLMFCWIIIAMRKKRTLTPNEARLITIVNKKERKIAQLLNQIAQMNEILIDRHKALASKVETGISKANGCRIEVPTLRKEVLHSS</sequence>
<comment type="caution">
    <text evidence="3">The sequence shown here is derived from an EMBL/GenBank/DDBJ whole genome shotgun (WGS) entry which is preliminary data.</text>
</comment>
<keyword evidence="4" id="KW-1185">Reference proteome</keyword>
<feature type="region of interest" description="Disordered" evidence="1">
    <location>
        <begin position="40"/>
        <end position="59"/>
    </location>
</feature>
<evidence type="ECO:0000313" key="4">
    <source>
        <dbReference type="Proteomes" id="UP001374584"/>
    </source>
</evidence>
<protein>
    <recommendedName>
        <fullName evidence="5">Transmembrane protein</fullName>
    </recommendedName>
</protein>
<proteinExistence type="predicted"/>
<feature type="transmembrane region" description="Helical" evidence="2">
    <location>
        <begin position="84"/>
        <end position="103"/>
    </location>
</feature>
<name>A0AAN9M8I6_PHACN</name>
<evidence type="ECO:0008006" key="5">
    <source>
        <dbReference type="Google" id="ProtNLM"/>
    </source>
</evidence>
<dbReference type="PANTHER" id="PTHR37206:SF1">
    <property type="entry name" value="TRANSMEMBRANE PROTEIN"/>
    <property type="match status" value="1"/>
</dbReference>
<keyword evidence="2" id="KW-1133">Transmembrane helix</keyword>
<accession>A0AAN9M8I6</accession>
<organism evidence="3 4">
    <name type="scientific">Phaseolus coccineus</name>
    <name type="common">Scarlet runner bean</name>
    <name type="synonym">Phaseolus multiflorus</name>
    <dbReference type="NCBI Taxonomy" id="3886"/>
    <lineage>
        <taxon>Eukaryota</taxon>
        <taxon>Viridiplantae</taxon>
        <taxon>Streptophyta</taxon>
        <taxon>Embryophyta</taxon>
        <taxon>Tracheophyta</taxon>
        <taxon>Spermatophyta</taxon>
        <taxon>Magnoliopsida</taxon>
        <taxon>eudicotyledons</taxon>
        <taxon>Gunneridae</taxon>
        <taxon>Pentapetalae</taxon>
        <taxon>rosids</taxon>
        <taxon>fabids</taxon>
        <taxon>Fabales</taxon>
        <taxon>Fabaceae</taxon>
        <taxon>Papilionoideae</taxon>
        <taxon>50 kb inversion clade</taxon>
        <taxon>NPAAA clade</taxon>
        <taxon>indigoferoid/millettioid clade</taxon>
        <taxon>Phaseoleae</taxon>
        <taxon>Phaseolus</taxon>
    </lineage>
</organism>
<gene>
    <name evidence="3" type="ORF">VNO80_21838</name>
</gene>
<keyword evidence="2" id="KW-0472">Membrane</keyword>
<dbReference type="Proteomes" id="UP001374584">
    <property type="component" value="Unassembled WGS sequence"/>
</dbReference>
<dbReference type="AlphaFoldDB" id="A0AAN9M8I6"/>
<evidence type="ECO:0000256" key="2">
    <source>
        <dbReference type="SAM" id="Phobius"/>
    </source>
</evidence>
<dbReference type="EMBL" id="JAYMYR010000008">
    <property type="protein sequence ID" value="KAK7347308.1"/>
    <property type="molecule type" value="Genomic_DNA"/>
</dbReference>
<evidence type="ECO:0000256" key="1">
    <source>
        <dbReference type="SAM" id="MobiDB-lite"/>
    </source>
</evidence>
<keyword evidence="2" id="KW-0812">Transmembrane</keyword>
<evidence type="ECO:0000313" key="3">
    <source>
        <dbReference type="EMBL" id="KAK7347308.1"/>
    </source>
</evidence>